<dbReference type="AlphaFoldDB" id="A0A963Z473"/>
<evidence type="ECO:0000313" key="2">
    <source>
        <dbReference type="Proteomes" id="UP000721844"/>
    </source>
</evidence>
<dbReference type="EMBL" id="JAESVA010000005">
    <property type="protein sequence ID" value="MCB8881720.1"/>
    <property type="molecule type" value="Genomic_DNA"/>
</dbReference>
<sequence>MPNLYEFVSATHPLAVDINSDMSAINVGIISAGDAVATAEAVVASAVELVSENSSELTTIVSGASIISSGAEDLITSAAEVQGLTTSAISADSATSTPLSALTSSVNLISALVSSTYLSAQTQSATLSSMESATSAAANEASSAISAGQITSGGIITLGSSTSGLITSAGLLISSAPAIISAGSAFEALVSGGSIARLDSAGHIPLIEMPYTAGSGSGIAISGSQIIDLNALGGGPDAYVYFGGAATATSGEYSFGIRASKGIASVVHNSTGWYTINFAVPFADANWIGIYKASWGGDNTGATSGDLTIWDYTQGLISEHHGGEYASRTASSVILSTLYAAPGVGGRNSGAVVDLARISLMFWAAPTSTITTSGTVSTAS</sequence>
<evidence type="ECO:0000313" key="1">
    <source>
        <dbReference type="EMBL" id="MCB8881720.1"/>
    </source>
</evidence>
<accession>A0A963Z473</accession>
<gene>
    <name evidence="1" type="ORF">ACELLULO517_15840</name>
</gene>
<keyword evidence="2" id="KW-1185">Reference proteome</keyword>
<organism evidence="1 2">
    <name type="scientific">Acidisoma cellulosilyticum</name>
    <dbReference type="NCBI Taxonomy" id="2802395"/>
    <lineage>
        <taxon>Bacteria</taxon>
        <taxon>Pseudomonadati</taxon>
        <taxon>Pseudomonadota</taxon>
        <taxon>Alphaproteobacteria</taxon>
        <taxon>Acetobacterales</taxon>
        <taxon>Acidocellaceae</taxon>
        <taxon>Acidisoma</taxon>
    </lineage>
</organism>
<comment type="caution">
    <text evidence="1">The sequence shown here is derived from an EMBL/GenBank/DDBJ whole genome shotgun (WGS) entry which is preliminary data.</text>
</comment>
<dbReference type="Proteomes" id="UP000721844">
    <property type="component" value="Unassembled WGS sequence"/>
</dbReference>
<proteinExistence type="predicted"/>
<reference evidence="1 2" key="1">
    <citation type="journal article" date="2021" name="Microorganisms">
        <title>Acidisoma silvae sp. nov. and Acidisomacellulosilytica sp. nov., Two Acidophilic Bacteria Isolated from Decaying Wood, Hydrolyzing Cellulose and Producing Poly-3-hydroxybutyrate.</title>
        <authorList>
            <person name="Mieszkin S."/>
            <person name="Pouder E."/>
            <person name="Uroz S."/>
            <person name="Simon-Colin C."/>
            <person name="Alain K."/>
        </authorList>
    </citation>
    <scope>NUCLEOTIDE SEQUENCE [LARGE SCALE GENOMIC DNA]</scope>
    <source>
        <strain evidence="1 2">HW T5.17</strain>
    </source>
</reference>
<name>A0A963Z473_9PROT</name>
<protein>
    <submittedName>
        <fullName evidence="1">Uncharacterized protein</fullName>
    </submittedName>
</protein>
<dbReference type="RefSeq" id="WP_227308385.1">
    <property type="nucleotide sequence ID" value="NZ_JAESVA010000005.1"/>
</dbReference>